<dbReference type="OrthoDB" id="7042322at2759"/>
<accession>A0A0V0Q8K9</accession>
<dbReference type="Gene3D" id="3.90.1150.10">
    <property type="entry name" value="Aspartate Aminotransferase, domain 1"/>
    <property type="match status" value="1"/>
</dbReference>
<feature type="domain" description="Aminotransferase class I/classII large" evidence="6">
    <location>
        <begin position="113"/>
        <end position="282"/>
    </location>
</feature>
<evidence type="ECO:0000256" key="3">
    <source>
        <dbReference type="ARBA" id="ARBA00022898"/>
    </source>
</evidence>
<evidence type="ECO:0000259" key="6">
    <source>
        <dbReference type="Pfam" id="PF00155"/>
    </source>
</evidence>
<evidence type="ECO:0000256" key="1">
    <source>
        <dbReference type="ARBA" id="ARBA00001933"/>
    </source>
</evidence>
<evidence type="ECO:0000256" key="2">
    <source>
        <dbReference type="ARBA" id="ARBA00012224"/>
    </source>
</evidence>
<evidence type="ECO:0000256" key="5">
    <source>
        <dbReference type="ARBA" id="ARBA00037974"/>
    </source>
</evidence>
<sequence>MQMKVYTSRDFDTVYDKRGINNQKHNNYTYLEGYPKLKDNIIPVWIADMDFVICESVQLAQKEIFLQNDFSTKQYENYSKNAMICLQNWLKNKHNTDIKLDWISWTQHTVVGYLDAVKALTQEGENIITLTPNYYQMHVEAQRLNRDIDPCPLKTDNNKYEIDFELLEEKLKIQKNKVLFIANPHNPTGRTWTKEELHKMSELIVKYDKYIISDDVFADLAYGTYNNIYSSHPEIGNRTINLFGPSKSFNVSGNQCSSAIIENPEIREKYRFIQGQNGFKPSIQQFACFLVFIRKFPLFG</sequence>
<dbReference type="AlphaFoldDB" id="A0A0V0Q8K9"/>
<dbReference type="Gene3D" id="3.40.640.10">
    <property type="entry name" value="Type I PLP-dependent aspartate aminotransferase-like (Major domain)"/>
    <property type="match status" value="1"/>
</dbReference>
<comment type="caution">
    <text evidence="7">The sequence shown here is derived from an EMBL/GenBank/DDBJ whole genome shotgun (WGS) entry which is preliminary data.</text>
</comment>
<proteinExistence type="inferred from homology"/>
<dbReference type="Proteomes" id="UP000054937">
    <property type="component" value="Unassembled WGS sequence"/>
</dbReference>
<evidence type="ECO:0000313" key="8">
    <source>
        <dbReference type="Proteomes" id="UP000054937"/>
    </source>
</evidence>
<reference evidence="7 8" key="1">
    <citation type="journal article" date="2015" name="Sci. Rep.">
        <title>Genome of the facultative scuticociliatosis pathogen Pseudocohnilembus persalinus provides insight into its virulence through horizontal gene transfer.</title>
        <authorList>
            <person name="Xiong J."/>
            <person name="Wang G."/>
            <person name="Cheng J."/>
            <person name="Tian M."/>
            <person name="Pan X."/>
            <person name="Warren A."/>
            <person name="Jiang C."/>
            <person name="Yuan D."/>
            <person name="Miao W."/>
        </authorList>
    </citation>
    <scope>NUCLEOTIDE SEQUENCE [LARGE SCALE GENOMIC DNA]</scope>
    <source>
        <strain evidence="7">36N120E</strain>
    </source>
</reference>
<dbReference type="PANTHER" id="PTHR43525:SF1">
    <property type="entry name" value="PROTEIN MALY"/>
    <property type="match status" value="1"/>
</dbReference>
<comment type="cofactor">
    <cofactor evidence="1">
        <name>pyridoxal 5'-phosphate</name>
        <dbReference type="ChEBI" id="CHEBI:597326"/>
    </cofactor>
</comment>
<dbReference type="Pfam" id="PF00155">
    <property type="entry name" value="Aminotran_1_2"/>
    <property type="match status" value="1"/>
</dbReference>
<dbReference type="CDD" id="cd00609">
    <property type="entry name" value="AAT_like"/>
    <property type="match status" value="1"/>
</dbReference>
<evidence type="ECO:0000313" key="7">
    <source>
        <dbReference type="EMBL" id="KRW98495.1"/>
    </source>
</evidence>
<dbReference type="PANTHER" id="PTHR43525">
    <property type="entry name" value="PROTEIN MALY"/>
    <property type="match status" value="1"/>
</dbReference>
<name>A0A0V0Q8K9_PSEPJ</name>
<evidence type="ECO:0000256" key="4">
    <source>
        <dbReference type="ARBA" id="ARBA00023239"/>
    </source>
</evidence>
<dbReference type="GO" id="GO:0016740">
    <property type="term" value="F:transferase activity"/>
    <property type="evidence" value="ECO:0007669"/>
    <property type="project" value="UniProtKB-KW"/>
</dbReference>
<dbReference type="InterPro" id="IPR015424">
    <property type="entry name" value="PyrdxlP-dep_Trfase"/>
</dbReference>
<dbReference type="EMBL" id="LDAU01000243">
    <property type="protein sequence ID" value="KRW98495.1"/>
    <property type="molecule type" value="Genomic_DNA"/>
</dbReference>
<dbReference type="GO" id="GO:0030170">
    <property type="term" value="F:pyridoxal phosphate binding"/>
    <property type="evidence" value="ECO:0007669"/>
    <property type="project" value="InterPro"/>
</dbReference>
<dbReference type="InterPro" id="IPR015421">
    <property type="entry name" value="PyrdxlP-dep_Trfase_major"/>
</dbReference>
<keyword evidence="4" id="KW-0456">Lyase</keyword>
<comment type="similarity">
    <text evidence="5">Belongs to the class-II pyridoxal-phosphate-dependent aminotransferase family. MalY/PatB cystathionine beta-lyase subfamily.</text>
</comment>
<keyword evidence="7" id="KW-0808">Transferase</keyword>
<protein>
    <recommendedName>
        <fullName evidence="2">cysteine-S-conjugate beta-lyase</fullName>
        <ecNumber evidence="2">4.4.1.13</ecNumber>
    </recommendedName>
</protein>
<dbReference type="InterPro" id="IPR015422">
    <property type="entry name" value="PyrdxlP-dep_Trfase_small"/>
</dbReference>
<keyword evidence="8" id="KW-1185">Reference proteome</keyword>
<dbReference type="InterPro" id="IPR004839">
    <property type="entry name" value="Aminotransferase_I/II_large"/>
</dbReference>
<organism evidence="7 8">
    <name type="scientific">Pseudocohnilembus persalinus</name>
    <name type="common">Ciliate</name>
    <dbReference type="NCBI Taxonomy" id="266149"/>
    <lineage>
        <taxon>Eukaryota</taxon>
        <taxon>Sar</taxon>
        <taxon>Alveolata</taxon>
        <taxon>Ciliophora</taxon>
        <taxon>Intramacronucleata</taxon>
        <taxon>Oligohymenophorea</taxon>
        <taxon>Scuticociliatia</taxon>
        <taxon>Philasterida</taxon>
        <taxon>Pseudocohnilembidae</taxon>
        <taxon>Pseudocohnilembus</taxon>
    </lineage>
</organism>
<dbReference type="InParanoid" id="A0A0V0Q8K9"/>
<keyword evidence="3" id="KW-0663">Pyridoxal phosphate</keyword>
<dbReference type="GO" id="GO:0047804">
    <property type="term" value="F:cysteine-S-conjugate beta-lyase activity"/>
    <property type="evidence" value="ECO:0007669"/>
    <property type="project" value="UniProtKB-EC"/>
</dbReference>
<dbReference type="InterPro" id="IPR051798">
    <property type="entry name" value="Class-II_PLP-Dep_Aminotrans"/>
</dbReference>
<gene>
    <name evidence="7" type="ORF">PPERSA_03326</name>
</gene>
<dbReference type="EC" id="4.4.1.13" evidence="2"/>
<dbReference type="SUPFAM" id="SSF53383">
    <property type="entry name" value="PLP-dependent transferases"/>
    <property type="match status" value="1"/>
</dbReference>